<accession>A0A9P8G4Y4</accession>
<evidence type="ECO:0000313" key="4">
    <source>
        <dbReference type="Proteomes" id="UP000729357"/>
    </source>
</evidence>
<feature type="transmembrane region" description="Helical" evidence="2">
    <location>
        <begin position="109"/>
        <end position="128"/>
    </location>
</feature>
<protein>
    <submittedName>
        <fullName evidence="3">Uncharacterized protein</fullName>
    </submittedName>
</protein>
<organism evidence="3 4">
    <name type="scientific">Aureobasidium melanogenum</name>
    <name type="common">Aureobasidium pullulans var. melanogenum</name>
    <dbReference type="NCBI Taxonomy" id="46634"/>
    <lineage>
        <taxon>Eukaryota</taxon>
        <taxon>Fungi</taxon>
        <taxon>Dikarya</taxon>
        <taxon>Ascomycota</taxon>
        <taxon>Pezizomycotina</taxon>
        <taxon>Dothideomycetes</taxon>
        <taxon>Dothideomycetidae</taxon>
        <taxon>Dothideales</taxon>
        <taxon>Saccotheciaceae</taxon>
        <taxon>Aureobasidium</taxon>
    </lineage>
</organism>
<dbReference type="Gene3D" id="3.40.50.1820">
    <property type="entry name" value="alpha/beta hydrolase"/>
    <property type="match status" value="1"/>
</dbReference>
<feature type="transmembrane region" description="Helical" evidence="2">
    <location>
        <begin position="183"/>
        <end position="202"/>
    </location>
</feature>
<feature type="region of interest" description="Disordered" evidence="1">
    <location>
        <begin position="1228"/>
        <end position="1283"/>
    </location>
</feature>
<feature type="compositionally biased region" description="Low complexity" evidence="1">
    <location>
        <begin position="1228"/>
        <end position="1282"/>
    </location>
</feature>
<feature type="region of interest" description="Disordered" evidence="1">
    <location>
        <begin position="592"/>
        <end position="642"/>
    </location>
</feature>
<dbReference type="EMBL" id="JAHFXS010000038">
    <property type="protein sequence ID" value="KAG9990277.1"/>
    <property type="molecule type" value="Genomic_DNA"/>
</dbReference>
<feature type="region of interest" description="Disordered" evidence="1">
    <location>
        <begin position="1007"/>
        <end position="1029"/>
    </location>
</feature>
<feature type="compositionally biased region" description="Low complexity" evidence="1">
    <location>
        <begin position="774"/>
        <end position="783"/>
    </location>
</feature>
<feature type="region of interest" description="Disordered" evidence="1">
    <location>
        <begin position="1132"/>
        <end position="1182"/>
    </location>
</feature>
<dbReference type="SUPFAM" id="SSF53474">
    <property type="entry name" value="alpha/beta-Hydrolases"/>
    <property type="match status" value="1"/>
</dbReference>
<gene>
    <name evidence="3" type="ORF">KCU98_g1251</name>
</gene>
<evidence type="ECO:0000256" key="1">
    <source>
        <dbReference type="SAM" id="MobiDB-lite"/>
    </source>
</evidence>
<feature type="region of interest" description="Disordered" evidence="1">
    <location>
        <begin position="660"/>
        <end position="685"/>
    </location>
</feature>
<keyword evidence="4" id="KW-1185">Reference proteome</keyword>
<feature type="compositionally biased region" description="Low complexity" evidence="1">
    <location>
        <begin position="699"/>
        <end position="726"/>
    </location>
</feature>
<keyword evidence="2" id="KW-0812">Transmembrane</keyword>
<reference evidence="3" key="2">
    <citation type="submission" date="2021-08" db="EMBL/GenBank/DDBJ databases">
        <authorList>
            <person name="Gostincar C."/>
            <person name="Sun X."/>
            <person name="Song Z."/>
            <person name="Gunde-Cimerman N."/>
        </authorList>
    </citation>
    <scope>NUCLEOTIDE SEQUENCE</scope>
    <source>
        <strain evidence="3">EXF-9298</strain>
    </source>
</reference>
<keyword evidence="2" id="KW-1133">Transmembrane helix</keyword>
<reference evidence="3" key="1">
    <citation type="journal article" date="2021" name="J Fungi (Basel)">
        <title>Virulence traits and population genomics of the black yeast Aureobasidium melanogenum.</title>
        <authorList>
            <person name="Cernosa A."/>
            <person name="Sun X."/>
            <person name="Gostincar C."/>
            <person name="Fang C."/>
            <person name="Gunde-Cimerman N."/>
            <person name="Song Z."/>
        </authorList>
    </citation>
    <scope>NUCLEOTIDE SEQUENCE</scope>
    <source>
        <strain evidence="3">EXF-9298</strain>
    </source>
</reference>
<proteinExistence type="predicted"/>
<sequence length="1445" mass="149506">MLKPATSELVECATVATNTITLIISIALLVVSAYWTMRPGPHVYYSTFWTISASVCLIFQIAESFNVMLFAPQHGRAYNIFRMAHLTICVLTGFITGVCHAIVSKSDTAAIDFLSFFQGLVGLVYYRFIINRKPQGQPEGIKLIDLLHRDRYSMKSDNVMSSTDELEQASSKKVQRRTRANRAIVSVNVLLLVVHACLLVLFTSGSIRLALLYRFANPGTVVKVSLPTRQATNVNHFCTSVENSVGPTIWFEADAAHGILDFIGVQTILAQDYNRTSCSYDPPNFGWSDNLPSSLDDFYSYFTPLLRALGQQDESRVLVGWGDGAHNALMHTLEYSNVTSKLVLMDSSPDGIEWFDAQRAKNWTEKQMLEYRQTDLQGRISLVQLILGIAIPWGLLPIFLPANSTGYFDASLYPMYHAQSRKENMWANQYFSLRKMAAGPIDEYLVNTTVPEGIDVKAIMTYNAGTDPGSDEFYRQEKLGMLNNIAGKNVTGDIVCSRTRSPFIELLASEVTAVCYCIGTPATNEKQSAATKSVSYKGLSVQKCTAKLSAEFTEPWNFCEFYTRVTRTSSPFKAFSAPQLLELCDCIEGATSTKTSSTSSKKHKTTSTSSSSKKSGSKTSSVTTSSKSSSRTSSSSSSFTSTVTGFPITATTSSIATSSSISTSSVNNTTSSDAVTSSGSDSTSASSSIVITSSTSSAASSNSITTSSTLTTPTSSVTFDSSTSASYGNGTNSTVSLDPTATLNITSSTLVPVNVTSSISSSIVAPIATDFSSGFPTSSGTSDAPYGNGTSSTPVVGPTMPISTGSSTYVNSTISVSIVIGVPTDIVDTSSAASSGFFSSVPISGAPYGNGTSTPTVGPTAPVSTGNSSFTNSTSSVSAIIGVPTDIINASSGGISFSSVATSGAPYGNGTSSAPIVGPTAPVTTASPVAINTTSSAPTSVVNSTSSIASSGFSSSVSTSGAPYGNGTSSTISLGPTAPFSTGVFTSAAVSANSTSATSSITANTTSSLASSGFPSSTSASGAPYGNGTSSAPTLYPTAPIDTSSYNTSTVVSANSTISVPTNRVNFTSAASSGFSSSVSTSGAPYGNITGSAPTVGPTAPIPTGTLSIPSIVDVTNSTASSVLTFSTVAPSGGISSSVVSSGAPYGNSSSTSASSGPTAPVTTSASSTPISSSSAVSTSNGTSTFVPSSTFSVGPVNATTTASSNSTTAQSASITISQSSINATVTGPVTTSASSSASNTTPVTTSASSSSSISQTTTSPTSLSSSSATSSQSSTPSQASTLNGTRVYISRSNLAYGNLALESTQDGENDYATVYTRRQRPTLGYTFDQTSGYLYLGNSQNVLSYAIPSFRSDSVQLATLTQDYLNTYPESWSPLKCTASDSGALACSVTVKATRFRRRSVTYSVFVAVPREGQNAADIYLYAANQIDGRPLGASQVSLMLSKD</sequence>
<evidence type="ECO:0000256" key="2">
    <source>
        <dbReference type="SAM" id="Phobius"/>
    </source>
</evidence>
<feature type="transmembrane region" description="Helical" evidence="2">
    <location>
        <begin position="47"/>
        <end position="71"/>
    </location>
</feature>
<evidence type="ECO:0000313" key="3">
    <source>
        <dbReference type="EMBL" id="KAG9990277.1"/>
    </source>
</evidence>
<feature type="compositionally biased region" description="Low complexity" evidence="1">
    <location>
        <begin position="606"/>
        <end position="642"/>
    </location>
</feature>
<comment type="caution">
    <text evidence="3">The sequence shown here is derived from an EMBL/GenBank/DDBJ whole genome shotgun (WGS) entry which is preliminary data.</text>
</comment>
<feature type="transmembrane region" description="Helical" evidence="2">
    <location>
        <begin position="12"/>
        <end position="35"/>
    </location>
</feature>
<feature type="region of interest" description="Disordered" evidence="1">
    <location>
        <begin position="774"/>
        <end position="799"/>
    </location>
</feature>
<feature type="transmembrane region" description="Helical" evidence="2">
    <location>
        <begin position="83"/>
        <end position="103"/>
    </location>
</feature>
<feature type="region of interest" description="Disordered" evidence="1">
    <location>
        <begin position="699"/>
        <end position="732"/>
    </location>
</feature>
<dbReference type="Proteomes" id="UP000729357">
    <property type="component" value="Unassembled WGS sequence"/>
</dbReference>
<feature type="compositionally biased region" description="Low complexity" evidence="1">
    <location>
        <begin position="1007"/>
        <end position="1024"/>
    </location>
</feature>
<dbReference type="InterPro" id="IPR029058">
    <property type="entry name" value="AB_hydrolase_fold"/>
</dbReference>
<keyword evidence="2" id="KW-0472">Membrane</keyword>
<name>A0A9P8G4Y4_AURME</name>
<feature type="non-terminal residue" evidence="3">
    <location>
        <position position="1"/>
    </location>
</feature>